<reference evidence="1 2" key="1">
    <citation type="submission" date="2019-03" db="EMBL/GenBank/DDBJ databases">
        <title>Genomic Encyclopedia of Type Strains, Phase IV (KMG-IV): sequencing the most valuable type-strain genomes for metagenomic binning, comparative biology and taxonomic classification.</title>
        <authorList>
            <person name="Goeker M."/>
        </authorList>
    </citation>
    <scope>NUCLEOTIDE SEQUENCE [LARGE SCALE GENOMIC DNA]</scope>
    <source>
        <strain evidence="1 2">DSM 203</strain>
    </source>
</reference>
<dbReference type="Proteomes" id="UP000295247">
    <property type="component" value="Unassembled WGS sequence"/>
</dbReference>
<comment type="caution">
    <text evidence="1">The sequence shown here is derived from an EMBL/GenBank/DDBJ whole genome shotgun (WGS) entry which is preliminary data.</text>
</comment>
<dbReference type="EMBL" id="SMDC01000017">
    <property type="protein sequence ID" value="TCW32668.1"/>
    <property type="molecule type" value="Genomic_DNA"/>
</dbReference>
<sequence>MDRTIDAELLRLAEHARAVARHAGARWRALEYRGDWCRAVEMRRAEARLIEIGDWCAQQTRGGAHADHSVQ</sequence>
<dbReference type="AlphaFoldDB" id="A0A4R4A4J1"/>
<name>A0A4R4A4J1_MARGR</name>
<protein>
    <submittedName>
        <fullName evidence="1">Uncharacterized protein</fullName>
    </submittedName>
</protein>
<accession>A0A4R4A4J1</accession>
<organism evidence="1 2">
    <name type="scientific">Marichromatium gracile</name>
    <name type="common">Chromatium gracile</name>
    <dbReference type="NCBI Taxonomy" id="1048"/>
    <lineage>
        <taxon>Bacteria</taxon>
        <taxon>Pseudomonadati</taxon>
        <taxon>Pseudomonadota</taxon>
        <taxon>Gammaproteobacteria</taxon>
        <taxon>Chromatiales</taxon>
        <taxon>Chromatiaceae</taxon>
        <taxon>Marichromatium</taxon>
    </lineage>
</organism>
<proteinExistence type="predicted"/>
<gene>
    <name evidence="1" type="ORF">EDC29_11734</name>
</gene>
<evidence type="ECO:0000313" key="1">
    <source>
        <dbReference type="EMBL" id="TCW32668.1"/>
    </source>
</evidence>
<evidence type="ECO:0000313" key="2">
    <source>
        <dbReference type="Proteomes" id="UP000295247"/>
    </source>
</evidence>
<dbReference type="RefSeq" id="WP_132230639.1">
    <property type="nucleotide sequence ID" value="NZ_NRRH01000028.1"/>
</dbReference>